<accession>A0A0S8FV69</accession>
<evidence type="ECO:0008006" key="4">
    <source>
        <dbReference type="Google" id="ProtNLM"/>
    </source>
</evidence>
<name>A0A0S8FV69_UNCW3</name>
<keyword evidence="1" id="KW-0812">Transmembrane</keyword>
<dbReference type="AlphaFoldDB" id="A0A0S8FV69"/>
<dbReference type="EMBL" id="LJUJ01000002">
    <property type="protein sequence ID" value="KPK64583.1"/>
    <property type="molecule type" value="Genomic_DNA"/>
</dbReference>
<proteinExistence type="predicted"/>
<sequence>MKCVDVQENIIYMLLDEISVEDRNAVLEHIRGCPICREEYTFLDQCLQLCSPSAEETCTCQFKETYWDEFVFSIHEKIIHEKFEKKFPYRVFIPIVASALMAFGIGYFLFIRPKPQVTAQKETPRLEGGQYEEVYELTPEEQEEFIRIINQRYGQ</sequence>
<organism evidence="2 3">
    <name type="scientific">candidate division WOR_3 bacterium SM23_42</name>
    <dbReference type="NCBI Taxonomy" id="1703779"/>
    <lineage>
        <taxon>Bacteria</taxon>
        <taxon>Bacteria division WOR-3</taxon>
    </lineage>
</organism>
<evidence type="ECO:0000313" key="3">
    <source>
        <dbReference type="Proteomes" id="UP000051373"/>
    </source>
</evidence>
<evidence type="ECO:0000256" key="1">
    <source>
        <dbReference type="SAM" id="Phobius"/>
    </source>
</evidence>
<gene>
    <name evidence="2" type="ORF">AMJ83_02470</name>
</gene>
<reference evidence="2 3" key="1">
    <citation type="journal article" date="2015" name="Microbiome">
        <title>Genomic resolution of linkages in carbon, nitrogen, and sulfur cycling among widespread estuary sediment bacteria.</title>
        <authorList>
            <person name="Baker B.J."/>
            <person name="Lazar C.S."/>
            <person name="Teske A.P."/>
            <person name="Dick G.J."/>
        </authorList>
    </citation>
    <scope>NUCLEOTIDE SEQUENCE [LARGE SCALE GENOMIC DNA]</scope>
    <source>
        <strain evidence="2">SM23_42</strain>
    </source>
</reference>
<dbReference type="Proteomes" id="UP000051373">
    <property type="component" value="Unassembled WGS sequence"/>
</dbReference>
<keyword evidence="1" id="KW-0472">Membrane</keyword>
<dbReference type="STRING" id="1703779.AMJ83_02470"/>
<evidence type="ECO:0000313" key="2">
    <source>
        <dbReference type="EMBL" id="KPK64583.1"/>
    </source>
</evidence>
<feature type="transmembrane region" description="Helical" evidence="1">
    <location>
        <begin position="91"/>
        <end position="111"/>
    </location>
</feature>
<protein>
    <recommendedName>
        <fullName evidence="4">Zinc-finger domain-containing protein</fullName>
    </recommendedName>
</protein>
<comment type="caution">
    <text evidence="2">The sequence shown here is derived from an EMBL/GenBank/DDBJ whole genome shotgun (WGS) entry which is preliminary data.</text>
</comment>
<keyword evidence="1" id="KW-1133">Transmembrane helix</keyword>